<keyword evidence="2" id="KW-0732">Signal</keyword>
<feature type="signal peptide" evidence="2">
    <location>
        <begin position="1"/>
        <end position="23"/>
    </location>
</feature>
<dbReference type="Pfam" id="PF01156">
    <property type="entry name" value="IU_nuc_hydro"/>
    <property type="match status" value="1"/>
</dbReference>
<feature type="domain" description="Inosine/uridine-preferring nucleoside hydrolase" evidence="3">
    <location>
        <begin position="28"/>
        <end position="222"/>
    </location>
</feature>
<dbReference type="EnsemblMetazoa" id="SSS_4502s_mrna">
    <property type="protein sequence ID" value="KAF7488404.1"/>
    <property type="gene ID" value="SSS_4502"/>
</dbReference>
<evidence type="ECO:0000313" key="5">
    <source>
        <dbReference type="EMBL" id="KPM07894.1"/>
    </source>
</evidence>
<evidence type="ECO:0000259" key="3">
    <source>
        <dbReference type="Pfam" id="PF01156"/>
    </source>
</evidence>
<name>A0A132AAA3_SARSC</name>
<dbReference type="GO" id="GO:0016799">
    <property type="term" value="F:hydrolase activity, hydrolyzing N-glycosyl compounds"/>
    <property type="evidence" value="ECO:0007669"/>
    <property type="project" value="InterPro"/>
</dbReference>
<evidence type="ECO:0000256" key="2">
    <source>
        <dbReference type="SAM" id="SignalP"/>
    </source>
</evidence>
<dbReference type="Gene3D" id="3.90.245.10">
    <property type="entry name" value="Ribonucleoside hydrolase-like"/>
    <property type="match status" value="1"/>
</dbReference>
<dbReference type="SUPFAM" id="SSF53590">
    <property type="entry name" value="Nucleoside hydrolase"/>
    <property type="match status" value="1"/>
</dbReference>
<evidence type="ECO:0000256" key="1">
    <source>
        <dbReference type="ARBA" id="ARBA00009176"/>
    </source>
</evidence>
<sequence length="323" mass="36964">MKEMEFILVTLIVLITFWNVSDGSKIPIIVDTDIGNWKDDPGALSMLHRFADINLIDIRAIMANSRYEGIVSVIESINLYFNRTSIQIGITKDSNASDYLISLWPKYVYDHYDHPMFQINDQAEDAVPLYRRMLATSRNNSVIILSIGFFYNLARLIESGPDQYSHLNGYELIEQKVYRLVAMAGEFPTGHEWNIAIGAEAAKLALKRWPTSVVFVGFESGDHFDCGNDPKYWTPSTINSPIRKAWEIIHDDYIGCFDQIAAFIAVFGVDPFYTQIYGSIEILSNGTNYWVNSMNNTPTKMSYVRQKIDDITIVDIINFWMEN</sequence>
<organism evidence="5 8">
    <name type="scientific">Sarcoptes scabiei</name>
    <name type="common">Itch mite</name>
    <name type="synonym">Acarus scabiei</name>
    <dbReference type="NCBI Taxonomy" id="52283"/>
    <lineage>
        <taxon>Eukaryota</taxon>
        <taxon>Metazoa</taxon>
        <taxon>Ecdysozoa</taxon>
        <taxon>Arthropoda</taxon>
        <taxon>Chelicerata</taxon>
        <taxon>Arachnida</taxon>
        <taxon>Acari</taxon>
        <taxon>Acariformes</taxon>
        <taxon>Sarcoptiformes</taxon>
        <taxon>Astigmata</taxon>
        <taxon>Psoroptidia</taxon>
        <taxon>Sarcoptoidea</taxon>
        <taxon>Sarcoptidae</taxon>
        <taxon>Sarcoptinae</taxon>
        <taxon>Sarcoptes</taxon>
    </lineage>
</organism>
<protein>
    <submittedName>
        <fullName evidence="6">IU_nuc_hydro domain-containing protein</fullName>
    </submittedName>
</protein>
<comment type="similarity">
    <text evidence="1">Belongs to the IUNH family.</text>
</comment>
<reference evidence="4" key="3">
    <citation type="submission" date="2020-01" db="EMBL/GenBank/DDBJ databases">
        <authorList>
            <person name="Korhonen P.K.K."/>
            <person name="Guangxu M.G."/>
            <person name="Wang T.W."/>
            <person name="Stroehlein A.J.S."/>
            <person name="Young N.D."/>
            <person name="Ang C.-S.A."/>
            <person name="Fernando D.W.F."/>
            <person name="Lu H.L."/>
            <person name="Taylor S.T."/>
            <person name="Ehtesham M.E.M."/>
            <person name="Najaraj S.H.N."/>
            <person name="Harsha G.H.G."/>
            <person name="Madugundu A.M."/>
            <person name="Renuse S.R."/>
            <person name="Holt D.H."/>
            <person name="Pandey A.P."/>
            <person name="Papenfuss A.P."/>
            <person name="Gasser R.B.G."/>
            <person name="Fischer K.F."/>
        </authorList>
    </citation>
    <scope>NUCLEOTIDE SEQUENCE</scope>
    <source>
        <strain evidence="4">SSS_KF_BRIS2020</strain>
    </source>
</reference>
<dbReference type="EMBL" id="WVUK01000066">
    <property type="protein sequence ID" value="KAF7488404.1"/>
    <property type="molecule type" value="Genomic_DNA"/>
</dbReference>
<proteinExistence type="inferred from homology"/>
<dbReference type="InterPro" id="IPR036452">
    <property type="entry name" value="Ribo_hydro-like"/>
</dbReference>
<gene>
    <name evidence="5" type="ORF">QR98_0064050</name>
    <name evidence="4" type="ORF">SSS_4502</name>
</gene>
<feature type="chain" id="PRO_5007287562" evidence="2">
    <location>
        <begin position="24"/>
        <end position="323"/>
    </location>
</feature>
<dbReference type="Proteomes" id="UP000070412">
    <property type="component" value="Unassembled WGS sequence"/>
</dbReference>
<dbReference type="VEuPathDB" id="VectorBase:SSCA000594"/>
<evidence type="ECO:0000313" key="8">
    <source>
        <dbReference type="Proteomes" id="UP000616769"/>
    </source>
</evidence>
<dbReference type="PANTHER" id="PTHR43264:SF1">
    <property type="entry name" value="INOSINE_URIDINE-PREFERRING NUCLEOSIDE HYDROLASE DOMAIN-CONTAINING PROTEIN"/>
    <property type="match status" value="1"/>
</dbReference>
<keyword evidence="7" id="KW-1185">Reference proteome</keyword>
<accession>A0A132AAA3</accession>
<reference evidence="7" key="2">
    <citation type="journal article" date="2020" name="PLoS Negl. Trop. Dis.">
        <title>High-quality nuclear genome for Sarcoptes scabiei-A critical resource for a neglected parasite.</title>
        <authorList>
            <person name="Korhonen P.K."/>
            <person name="Gasser R.B."/>
            <person name="Ma G."/>
            <person name="Wang T."/>
            <person name="Stroehlein A.J."/>
            <person name="Young N.D."/>
            <person name="Ang C.S."/>
            <person name="Fernando D.D."/>
            <person name="Lu H.C."/>
            <person name="Taylor S."/>
            <person name="Reynolds S.L."/>
            <person name="Mofiz E."/>
            <person name="Najaraj S.H."/>
            <person name="Gowda H."/>
            <person name="Madugundu A."/>
            <person name="Renuse S."/>
            <person name="Holt D."/>
            <person name="Pandey A."/>
            <person name="Papenfuss A.T."/>
            <person name="Fischer K."/>
        </authorList>
    </citation>
    <scope>NUCLEOTIDE SEQUENCE [LARGE SCALE GENOMIC DNA]</scope>
</reference>
<dbReference type="EMBL" id="JXLN01011992">
    <property type="protein sequence ID" value="KPM07894.1"/>
    <property type="molecule type" value="Genomic_DNA"/>
</dbReference>
<reference evidence="6" key="4">
    <citation type="submission" date="2022-06" db="UniProtKB">
        <authorList>
            <consortium name="EnsemblMetazoa"/>
        </authorList>
    </citation>
    <scope>IDENTIFICATION</scope>
</reference>
<evidence type="ECO:0000313" key="4">
    <source>
        <dbReference type="EMBL" id="KAF7488404.1"/>
    </source>
</evidence>
<dbReference type="AlphaFoldDB" id="A0A132AAA3"/>
<evidence type="ECO:0000313" key="6">
    <source>
        <dbReference type="EnsemblMetazoa" id="KAF7488404.1"/>
    </source>
</evidence>
<dbReference type="InterPro" id="IPR001910">
    <property type="entry name" value="Inosine/uridine_hydrolase_dom"/>
</dbReference>
<evidence type="ECO:0000313" key="7">
    <source>
        <dbReference type="Proteomes" id="UP000070412"/>
    </source>
</evidence>
<dbReference type="PANTHER" id="PTHR43264">
    <property type="match status" value="1"/>
</dbReference>
<dbReference type="Proteomes" id="UP000616769">
    <property type="component" value="Unassembled WGS sequence"/>
</dbReference>
<reference evidence="5 8" key="1">
    <citation type="journal article" date="2015" name="Parasit. Vectors">
        <title>Draft genome of the scabies mite.</title>
        <authorList>
            <person name="Rider S.D.Jr."/>
            <person name="Morgan M.S."/>
            <person name="Arlian L.G."/>
        </authorList>
    </citation>
    <scope>NUCLEOTIDE SEQUENCE [LARGE SCALE GENOMIC DNA]</scope>
    <source>
        <strain evidence="5">Arlian Lab</strain>
    </source>
</reference>
<dbReference type="OrthoDB" id="187522at2759"/>